<dbReference type="PANTHER" id="PTHR23115">
    <property type="entry name" value="TRANSLATION FACTOR"/>
    <property type="match status" value="1"/>
</dbReference>
<dbReference type="AlphaFoldDB" id="A0A835LQM3"/>
<evidence type="ECO:0000256" key="2">
    <source>
        <dbReference type="ARBA" id="ARBA00023134"/>
    </source>
</evidence>
<reference evidence="4 5" key="1">
    <citation type="submission" date="2020-10" db="EMBL/GenBank/DDBJ databases">
        <title>The Coptis chinensis genome and diversification of protoberbering-type alkaloids.</title>
        <authorList>
            <person name="Wang B."/>
            <person name="Shu S."/>
            <person name="Song C."/>
            <person name="Liu Y."/>
        </authorList>
    </citation>
    <scope>NUCLEOTIDE SEQUENCE [LARGE SCALE GENOMIC DNA]</scope>
    <source>
        <strain evidence="4">HL-2020</strain>
        <tissue evidence="4">Leaf</tissue>
    </source>
</reference>
<comment type="caution">
    <text evidence="4">The sequence shown here is derived from an EMBL/GenBank/DDBJ whole genome shotgun (WGS) entry which is preliminary data.</text>
</comment>
<accession>A0A835LQM3</accession>
<name>A0A835LQM3_9MAGN</name>
<dbReference type="InterPro" id="IPR054696">
    <property type="entry name" value="GTP-eEF1A_C"/>
</dbReference>
<dbReference type="Gene3D" id="2.40.30.10">
    <property type="entry name" value="Translation factors"/>
    <property type="match status" value="1"/>
</dbReference>
<feature type="domain" description="GTP-eEF1A C-terminal" evidence="3">
    <location>
        <begin position="61"/>
        <end position="101"/>
    </location>
</feature>
<keyword evidence="1" id="KW-0547">Nucleotide-binding</keyword>
<dbReference type="InterPro" id="IPR009001">
    <property type="entry name" value="Transl_elong_EF1A/Init_IF2_C"/>
</dbReference>
<evidence type="ECO:0000256" key="1">
    <source>
        <dbReference type="ARBA" id="ARBA00022741"/>
    </source>
</evidence>
<organism evidence="4 5">
    <name type="scientific">Coptis chinensis</name>
    <dbReference type="NCBI Taxonomy" id="261450"/>
    <lineage>
        <taxon>Eukaryota</taxon>
        <taxon>Viridiplantae</taxon>
        <taxon>Streptophyta</taxon>
        <taxon>Embryophyta</taxon>
        <taxon>Tracheophyta</taxon>
        <taxon>Spermatophyta</taxon>
        <taxon>Magnoliopsida</taxon>
        <taxon>Ranunculales</taxon>
        <taxon>Ranunculaceae</taxon>
        <taxon>Coptidoideae</taxon>
        <taxon>Coptis</taxon>
    </lineage>
</organism>
<dbReference type="Proteomes" id="UP000631114">
    <property type="component" value="Unassembled WGS sequence"/>
</dbReference>
<dbReference type="SUPFAM" id="SSF50465">
    <property type="entry name" value="EF-Tu/eEF-1alpha/eIF2-gamma C-terminal domain"/>
    <property type="match status" value="1"/>
</dbReference>
<evidence type="ECO:0000313" key="5">
    <source>
        <dbReference type="Proteomes" id="UP000631114"/>
    </source>
</evidence>
<gene>
    <name evidence="4" type="ORF">IFM89_006800</name>
</gene>
<feature type="non-terminal residue" evidence="4">
    <location>
        <position position="105"/>
    </location>
</feature>
<evidence type="ECO:0000259" key="3">
    <source>
        <dbReference type="Pfam" id="PF22594"/>
    </source>
</evidence>
<protein>
    <recommendedName>
        <fullName evidence="3">GTP-eEF1A C-terminal domain-containing protein</fullName>
    </recommendedName>
</protein>
<dbReference type="GO" id="GO:0005525">
    <property type="term" value="F:GTP binding"/>
    <property type="evidence" value="ECO:0007669"/>
    <property type="project" value="UniProtKB-KW"/>
</dbReference>
<dbReference type="Pfam" id="PF22594">
    <property type="entry name" value="GTP-eEF1A_C"/>
    <property type="match status" value="1"/>
</dbReference>
<dbReference type="InterPro" id="IPR050100">
    <property type="entry name" value="TRAFAC_GTPase_members"/>
</dbReference>
<proteinExistence type="predicted"/>
<keyword evidence="5" id="KW-1185">Reference proteome</keyword>
<sequence>ELRYFEAGFFESLADSGMSTTTGHLIYKLGYIDKRVMERFEKEAAESFEAGISKDGQTRLDAGYVKMISFKPMVVETFFEYPPLGHFAMRDIRQNVAVRVIKSVE</sequence>
<evidence type="ECO:0000313" key="4">
    <source>
        <dbReference type="EMBL" id="KAF9604478.1"/>
    </source>
</evidence>
<dbReference type="EMBL" id="JADFTS010000005">
    <property type="protein sequence ID" value="KAF9604478.1"/>
    <property type="molecule type" value="Genomic_DNA"/>
</dbReference>
<dbReference type="OrthoDB" id="1682187at2759"/>
<keyword evidence="2" id="KW-0342">GTP-binding</keyword>